<feature type="non-terminal residue" evidence="1">
    <location>
        <position position="1"/>
    </location>
</feature>
<gene>
    <name evidence="1" type="ORF">ZHD862_LOCUS39256</name>
</gene>
<dbReference type="EMBL" id="CAJNOT010015762">
    <property type="protein sequence ID" value="CAF1547427.1"/>
    <property type="molecule type" value="Genomic_DNA"/>
</dbReference>
<comment type="caution">
    <text evidence="1">The sequence shown here is derived from an EMBL/GenBank/DDBJ whole genome shotgun (WGS) entry which is preliminary data.</text>
</comment>
<organism evidence="1 2">
    <name type="scientific">Rotaria sordida</name>
    <dbReference type="NCBI Taxonomy" id="392033"/>
    <lineage>
        <taxon>Eukaryota</taxon>
        <taxon>Metazoa</taxon>
        <taxon>Spiralia</taxon>
        <taxon>Gnathifera</taxon>
        <taxon>Rotifera</taxon>
        <taxon>Eurotatoria</taxon>
        <taxon>Bdelloidea</taxon>
        <taxon>Philodinida</taxon>
        <taxon>Philodinidae</taxon>
        <taxon>Rotaria</taxon>
    </lineage>
</organism>
<name>A0A815WTS9_9BILA</name>
<dbReference type="Proteomes" id="UP000663864">
    <property type="component" value="Unassembled WGS sequence"/>
</dbReference>
<proteinExistence type="predicted"/>
<evidence type="ECO:0000313" key="2">
    <source>
        <dbReference type="Proteomes" id="UP000663864"/>
    </source>
</evidence>
<sequence length="84" mass="10115">IEKTYQHVNDLRLTIYNNEQMEFELDKPSRFFSNIDTLTIRFEENVSPTLFGKYIKKTINLKYIKHLTLHDEFHNMATLHILIS</sequence>
<accession>A0A815WTS9</accession>
<protein>
    <submittedName>
        <fullName evidence="1">Uncharacterized protein</fullName>
    </submittedName>
</protein>
<reference evidence="1" key="1">
    <citation type="submission" date="2021-02" db="EMBL/GenBank/DDBJ databases">
        <authorList>
            <person name="Nowell W R."/>
        </authorList>
    </citation>
    <scope>NUCLEOTIDE SEQUENCE</scope>
</reference>
<evidence type="ECO:0000313" key="1">
    <source>
        <dbReference type="EMBL" id="CAF1547427.1"/>
    </source>
</evidence>
<dbReference type="AlphaFoldDB" id="A0A815WTS9"/>
<feature type="non-terminal residue" evidence="1">
    <location>
        <position position="84"/>
    </location>
</feature>